<dbReference type="OrthoDB" id="9757939at2"/>
<feature type="domain" description="Non-reducing end beta-L-arabinofuranosidase-like GH127 catalytic" evidence="2">
    <location>
        <begin position="51"/>
        <end position="451"/>
    </location>
</feature>
<evidence type="ECO:0000256" key="1">
    <source>
        <dbReference type="SAM" id="SignalP"/>
    </source>
</evidence>
<evidence type="ECO:0008006" key="7">
    <source>
        <dbReference type="Google" id="ProtNLM"/>
    </source>
</evidence>
<dbReference type="EMBL" id="PDUD01000020">
    <property type="protein sequence ID" value="PHN05695.1"/>
    <property type="molecule type" value="Genomic_DNA"/>
</dbReference>
<dbReference type="Proteomes" id="UP000223913">
    <property type="component" value="Unassembled WGS sequence"/>
</dbReference>
<feature type="domain" description="Non-reducing end beta-L-arabinofuranosidase-like GH127 C-terminal" evidence="4">
    <location>
        <begin position="575"/>
        <end position="675"/>
    </location>
</feature>
<name>A0A2D0NB30_FLAN2</name>
<dbReference type="AlphaFoldDB" id="A0A2D0NB30"/>
<dbReference type="InterPro" id="IPR049046">
    <property type="entry name" value="Beta-AFase-like_GH127_middle"/>
</dbReference>
<dbReference type="Pfam" id="PF20737">
    <property type="entry name" value="Glyco_hydro127C"/>
    <property type="match status" value="1"/>
</dbReference>
<sequence>MKKYKFYIKIHLLILLAAFSFSACQTTEEPEEEATPVANNIPLEPIPFNEVGLTDDFWRPRLETQIHTLVPFALEKTQPAVDNLEKAGKYLRGDTSDLPFTHRYISSDLYKVMEGAAYLLMINDDPELERKLDRIIDIIAAAQREDGYLYVAHTAGVADPANMGERPYDYVVHSHELYNMGHMYEAAIAYYRATGKDKWLKVAEKNAQHINRVFFDGDPNYNDGKPVNQAPGHQELELALAKLYRVTGNELYLNMAEKFLDIRGVSYRPEGEQYMSPTYAQQHLPVTEQSEAVGHAVRAAYMYSGMADVGALKGTQKYSAALDRIWNNIVNTKMHITGGLGAMHGIEGFGPAYELPNKEAYNETCAAVGNVMFNYRMFLLTRDAKYVDVAEVALYNNVLAGVNLEGNRFFYVNPLEADGETEFNHGQAGRSPWFNTACCPSNLARLIPQVPGMIYSHAGNDVFVTLYAGSETNLPLPGGRVTLRQQTSYPFEEQVRFSIESQGPVTFKLHLRIPTWTQDQLVPGALYHYANDQAAAWQVKVNGKVVEPALERGFISLERNWEKGDQIELSLPMPVRFNTAIDSVAADRHKVAISKGPLVYAAEGVDNRKPLTEYHFTGMPQVGEIITTTIEEGVLERIQQISLPANKLEEPATLNLIPYYAWNNRGNDEMQVWFPLE</sequence>
<evidence type="ECO:0000259" key="4">
    <source>
        <dbReference type="Pfam" id="PF20737"/>
    </source>
</evidence>
<dbReference type="Pfam" id="PF20736">
    <property type="entry name" value="Glyco_hydro127M"/>
    <property type="match status" value="1"/>
</dbReference>
<dbReference type="RefSeq" id="WP_099150786.1">
    <property type="nucleotide sequence ID" value="NZ_PDUD01000020.1"/>
</dbReference>
<protein>
    <recommendedName>
        <fullName evidence="7">Glycoside hydrolase family 127 protein</fullName>
    </recommendedName>
</protein>
<feature type="chain" id="PRO_5012519508" description="Glycoside hydrolase family 127 protein" evidence="1">
    <location>
        <begin position="24"/>
        <end position="677"/>
    </location>
</feature>
<dbReference type="InterPro" id="IPR012878">
    <property type="entry name" value="Beta-AFase-like_GH127_cat"/>
</dbReference>
<dbReference type="PANTHER" id="PTHR43465">
    <property type="entry name" value="DUF1680 DOMAIN PROTEIN (AFU_ORTHOLOGUE AFUA_1G08910)"/>
    <property type="match status" value="1"/>
</dbReference>
<keyword evidence="6" id="KW-1185">Reference proteome</keyword>
<reference evidence="5 6" key="1">
    <citation type="submission" date="2017-10" db="EMBL/GenBank/DDBJ databases">
        <title>The draft genome sequence of Lewinella nigricans NBRC 102662.</title>
        <authorList>
            <person name="Wang K."/>
        </authorList>
    </citation>
    <scope>NUCLEOTIDE SEQUENCE [LARGE SCALE GENOMIC DNA]</scope>
    <source>
        <strain evidence="5 6">NBRC 102662</strain>
    </source>
</reference>
<keyword evidence="1" id="KW-0732">Signal</keyword>
<organism evidence="5 6">
    <name type="scientific">Flavilitoribacter nigricans (strain ATCC 23147 / DSM 23189 / NBRC 102662 / NCIMB 1420 / SS-2)</name>
    <name type="common">Lewinella nigricans</name>
    <dbReference type="NCBI Taxonomy" id="1122177"/>
    <lineage>
        <taxon>Bacteria</taxon>
        <taxon>Pseudomonadati</taxon>
        <taxon>Bacteroidota</taxon>
        <taxon>Saprospiria</taxon>
        <taxon>Saprospirales</taxon>
        <taxon>Lewinellaceae</taxon>
        <taxon>Flavilitoribacter</taxon>
    </lineage>
</organism>
<dbReference type="InterPro" id="IPR049174">
    <property type="entry name" value="Beta-AFase-like"/>
</dbReference>
<dbReference type="InterPro" id="IPR008928">
    <property type="entry name" value="6-hairpin_glycosidase_sf"/>
</dbReference>
<dbReference type="PROSITE" id="PS51257">
    <property type="entry name" value="PROKAR_LIPOPROTEIN"/>
    <property type="match status" value="1"/>
</dbReference>
<comment type="caution">
    <text evidence="5">The sequence shown here is derived from an EMBL/GenBank/DDBJ whole genome shotgun (WGS) entry which is preliminary data.</text>
</comment>
<feature type="domain" description="Non-reducing end beta-L-arabinofuranosidase-like GH127 middle" evidence="3">
    <location>
        <begin position="462"/>
        <end position="573"/>
    </location>
</feature>
<dbReference type="PANTHER" id="PTHR43465:SF2">
    <property type="entry name" value="DUF1680 DOMAIN PROTEIN (AFU_ORTHOLOGUE AFUA_1G08910)"/>
    <property type="match status" value="1"/>
</dbReference>
<evidence type="ECO:0000259" key="2">
    <source>
        <dbReference type="Pfam" id="PF07944"/>
    </source>
</evidence>
<feature type="signal peptide" evidence="1">
    <location>
        <begin position="1"/>
        <end position="23"/>
    </location>
</feature>
<evidence type="ECO:0000259" key="3">
    <source>
        <dbReference type="Pfam" id="PF20736"/>
    </source>
</evidence>
<dbReference type="Gene3D" id="1.50.10.20">
    <property type="match status" value="1"/>
</dbReference>
<dbReference type="SUPFAM" id="SSF48208">
    <property type="entry name" value="Six-hairpin glycosidases"/>
    <property type="match status" value="1"/>
</dbReference>
<dbReference type="Pfam" id="PF07944">
    <property type="entry name" value="Beta-AFase-like_GH127_cat"/>
    <property type="match status" value="1"/>
</dbReference>
<dbReference type="GO" id="GO:0005975">
    <property type="term" value="P:carbohydrate metabolic process"/>
    <property type="evidence" value="ECO:0007669"/>
    <property type="project" value="InterPro"/>
</dbReference>
<accession>A0A2D0NB30</accession>
<proteinExistence type="predicted"/>
<evidence type="ECO:0000313" key="5">
    <source>
        <dbReference type="EMBL" id="PHN05695.1"/>
    </source>
</evidence>
<gene>
    <name evidence="5" type="ORF">CRP01_14555</name>
</gene>
<dbReference type="InterPro" id="IPR049049">
    <property type="entry name" value="Beta-AFase-like_GH127_C"/>
</dbReference>
<evidence type="ECO:0000313" key="6">
    <source>
        <dbReference type="Proteomes" id="UP000223913"/>
    </source>
</evidence>